<dbReference type="Gene3D" id="3.40.50.2000">
    <property type="entry name" value="Glycogen Phosphorylase B"/>
    <property type="match status" value="1"/>
</dbReference>
<dbReference type="PANTHER" id="PTHR12154">
    <property type="entry name" value="GLYCOSYL TRANSFERASE-RELATED"/>
    <property type="match status" value="1"/>
</dbReference>
<evidence type="ECO:0000313" key="12">
    <source>
        <dbReference type="EMBL" id="KAG9238401.1"/>
    </source>
</evidence>
<dbReference type="Proteomes" id="UP000824998">
    <property type="component" value="Unassembled WGS sequence"/>
</dbReference>
<feature type="transmembrane region" description="Helical" evidence="11">
    <location>
        <begin position="6"/>
        <end position="26"/>
    </location>
</feature>
<dbReference type="GO" id="GO:0043541">
    <property type="term" value="C:UDP-N-acetylglucosamine transferase complex"/>
    <property type="evidence" value="ECO:0007669"/>
    <property type="project" value="TreeGrafter"/>
</dbReference>
<sequence length="266" mass="29797">MAPVSVLPLLTAAILIILTTAFLRWLHVLPSASRKHWNPNIKYPKTTPSQIVVVLGSGGHTAEMMSLLRDVDPTRYKRRTYIVSSGDSFSTAKASEIEKRIQDRSNRNARRLARATEAGQYDATTGIWAVKTVPRARKIHQPLYSTPFSALWCLFGCFKVLYETRRDTRSAPGQFPDLIMANGPATAVIVIFAATILRYLSLAPLWTMKVIYIESWARVKTLSLSGKILLKLGVCTKFMVQWEALAKEINGSSGKELVEWRGFLVE</sequence>
<dbReference type="InterPro" id="IPR013969">
    <property type="entry name" value="Oligosacch_biosynth_Alg14"/>
</dbReference>
<evidence type="ECO:0000256" key="9">
    <source>
        <dbReference type="ARBA" id="ARBA00023136"/>
    </source>
</evidence>
<evidence type="ECO:0000256" key="3">
    <source>
        <dbReference type="ARBA" id="ARBA00009731"/>
    </source>
</evidence>
<proteinExistence type="inferred from homology"/>
<keyword evidence="6 11" id="KW-0812">Transmembrane</keyword>
<evidence type="ECO:0000256" key="11">
    <source>
        <dbReference type="RuleBase" id="RU362127"/>
    </source>
</evidence>
<comment type="function">
    <text evidence="11">Involved in protein N-glycosylation. Essential for the second step of the dolichol-linked oligosaccharide pathway. Anchors the catalytic subunit ALG13 to the ER.</text>
</comment>
<evidence type="ECO:0000256" key="4">
    <source>
        <dbReference type="ARBA" id="ARBA00011335"/>
    </source>
</evidence>
<keyword evidence="7 11" id="KW-0256">Endoplasmic reticulum</keyword>
<dbReference type="EMBL" id="MU251370">
    <property type="protein sequence ID" value="KAG9238401.1"/>
    <property type="molecule type" value="Genomic_DNA"/>
</dbReference>
<dbReference type="GO" id="GO:0006488">
    <property type="term" value="P:dolichol-linked oligosaccharide biosynthetic process"/>
    <property type="evidence" value="ECO:0007669"/>
    <property type="project" value="InterPro"/>
</dbReference>
<evidence type="ECO:0000256" key="1">
    <source>
        <dbReference type="ARBA" id="ARBA00004389"/>
    </source>
</evidence>
<evidence type="ECO:0000256" key="8">
    <source>
        <dbReference type="ARBA" id="ARBA00022989"/>
    </source>
</evidence>
<comment type="caution">
    <text evidence="12">The sequence shown here is derived from an EMBL/GenBank/DDBJ whole genome shotgun (WGS) entry which is preliminary data.</text>
</comment>
<keyword evidence="8 11" id="KW-1133">Transmembrane helix</keyword>
<reference evidence="12" key="1">
    <citation type="journal article" date="2021" name="IMA Fungus">
        <title>Genomic characterization of three marine fungi, including Emericellopsis atlantica sp. nov. with signatures of a generalist lifestyle and marine biomass degradation.</title>
        <authorList>
            <person name="Hagestad O.C."/>
            <person name="Hou L."/>
            <person name="Andersen J.H."/>
            <person name="Hansen E.H."/>
            <person name="Altermark B."/>
            <person name="Li C."/>
            <person name="Kuhnert E."/>
            <person name="Cox R.J."/>
            <person name="Crous P.W."/>
            <person name="Spatafora J.W."/>
            <person name="Lail K."/>
            <person name="Amirebrahimi M."/>
            <person name="Lipzen A."/>
            <person name="Pangilinan J."/>
            <person name="Andreopoulos W."/>
            <person name="Hayes R.D."/>
            <person name="Ng V."/>
            <person name="Grigoriev I.V."/>
            <person name="Jackson S.A."/>
            <person name="Sutton T.D.S."/>
            <person name="Dobson A.D.W."/>
            <person name="Rama T."/>
        </authorList>
    </citation>
    <scope>NUCLEOTIDE SEQUENCE</scope>
    <source>
        <strain evidence="12">TRa018bII</strain>
    </source>
</reference>
<evidence type="ECO:0000313" key="13">
    <source>
        <dbReference type="Proteomes" id="UP000824998"/>
    </source>
</evidence>
<name>A0A9P7YRH2_9HELO</name>
<evidence type="ECO:0000256" key="2">
    <source>
        <dbReference type="ARBA" id="ARBA00004590"/>
    </source>
</evidence>
<evidence type="ECO:0000256" key="10">
    <source>
        <dbReference type="ARBA" id="ARBA00032062"/>
    </source>
</evidence>
<feature type="transmembrane region" description="Helical" evidence="11">
    <location>
        <begin position="182"/>
        <end position="200"/>
    </location>
</feature>
<comment type="similarity">
    <text evidence="3 11">Belongs to the ALG14 family.</text>
</comment>
<evidence type="ECO:0000256" key="5">
    <source>
        <dbReference type="ARBA" id="ARBA00017467"/>
    </source>
</evidence>
<keyword evidence="13" id="KW-1185">Reference proteome</keyword>
<dbReference type="PANTHER" id="PTHR12154:SF4">
    <property type="entry name" value="UDP-N-ACETYLGLUCOSAMINE TRANSFERASE SUBUNIT ALG14 HOMOLOG"/>
    <property type="match status" value="1"/>
</dbReference>
<comment type="caution">
    <text evidence="11">Lacks conserved residue(s) required for the propagation of feature annotation.</text>
</comment>
<dbReference type="OrthoDB" id="17098at2759"/>
<organism evidence="12 13">
    <name type="scientific">Amylocarpus encephaloides</name>
    <dbReference type="NCBI Taxonomy" id="45428"/>
    <lineage>
        <taxon>Eukaryota</taxon>
        <taxon>Fungi</taxon>
        <taxon>Dikarya</taxon>
        <taxon>Ascomycota</taxon>
        <taxon>Pezizomycotina</taxon>
        <taxon>Leotiomycetes</taxon>
        <taxon>Helotiales</taxon>
        <taxon>Helotiales incertae sedis</taxon>
        <taxon>Amylocarpus</taxon>
    </lineage>
</organism>
<gene>
    <name evidence="11" type="primary">ALG14</name>
    <name evidence="12" type="ORF">BJ875DRAFT_502043</name>
</gene>
<accession>A0A9P7YRH2</accession>
<evidence type="ECO:0000256" key="7">
    <source>
        <dbReference type="ARBA" id="ARBA00022824"/>
    </source>
</evidence>
<dbReference type="AlphaFoldDB" id="A0A9P7YRH2"/>
<protein>
    <recommendedName>
        <fullName evidence="5 11">UDP-N-acetylglucosamine transferase subunit ALG14</fullName>
    </recommendedName>
    <alternativeName>
        <fullName evidence="10 11">Asparagine-linked glycosylation protein 14</fullName>
    </alternativeName>
</protein>
<evidence type="ECO:0000256" key="6">
    <source>
        <dbReference type="ARBA" id="ARBA00022692"/>
    </source>
</evidence>
<comment type="subcellular location">
    <subcellularLocation>
        <location evidence="1 11">Endoplasmic reticulum membrane</location>
        <topology evidence="1 11">Single-pass membrane protein</topology>
    </subcellularLocation>
    <subcellularLocation>
        <location evidence="2">Nucleus membrane</location>
        <topology evidence="2">Single-pass membrane protein</topology>
    </subcellularLocation>
</comment>
<dbReference type="GO" id="GO:0031965">
    <property type="term" value="C:nuclear membrane"/>
    <property type="evidence" value="ECO:0007669"/>
    <property type="project" value="UniProtKB-SubCell"/>
</dbReference>
<dbReference type="GO" id="GO:0004577">
    <property type="term" value="F:N-acetylglucosaminyldiphosphodolichol N-acetylglucosaminyltransferase activity"/>
    <property type="evidence" value="ECO:0007669"/>
    <property type="project" value="TreeGrafter"/>
</dbReference>
<keyword evidence="9 11" id="KW-0472">Membrane</keyword>
<feature type="transmembrane region" description="Helical" evidence="11">
    <location>
        <begin position="143"/>
        <end position="162"/>
    </location>
</feature>
<dbReference type="Pfam" id="PF08660">
    <property type="entry name" value="Alg14"/>
    <property type="match status" value="1"/>
</dbReference>
<comment type="subunit">
    <text evidence="4 11">Heterodimer with ALG13 to form a functional enzyme.</text>
</comment>